<dbReference type="InterPro" id="IPR014720">
    <property type="entry name" value="dsRBD_dom"/>
</dbReference>
<dbReference type="SUPFAM" id="SSF49879">
    <property type="entry name" value="SMAD/FHA domain"/>
    <property type="match status" value="1"/>
</dbReference>
<feature type="compositionally biased region" description="Polar residues" evidence="3">
    <location>
        <begin position="109"/>
        <end position="134"/>
    </location>
</feature>
<keyword evidence="6" id="KW-1185">Reference proteome</keyword>
<dbReference type="Proteomes" id="UP000694865">
    <property type="component" value="Unplaced"/>
</dbReference>
<dbReference type="InterPro" id="IPR050923">
    <property type="entry name" value="Cell_Proc_Reg/RNA_Proc"/>
</dbReference>
<protein>
    <submittedName>
        <fullName evidence="7">Kanadaptin-like</fullName>
    </submittedName>
</protein>
<proteinExistence type="predicted"/>
<keyword evidence="2" id="KW-0175">Coiled coil</keyword>
<dbReference type="Pfam" id="PF00498">
    <property type="entry name" value="FHA"/>
    <property type="match status" value="1"/>
</dbReference>
<dbReference type="InterPro" id="IPR008984">
    <property type="entry name" value="SMAD_FHA_dom_sf"/>
</dbReference>
<evidence type="ECO:0000256" key="2">
    <source>
        <dbReference type="SAM" id="Coils"/>
    </source>
</evidence>
<feature type="compositionally biased region" description="Polar residues" evidence="3">
    <location>
        <begin position="38"/>
        <end position="59"/>
    </location>
</feature>
<gene>
    <name evidence="7" type="primary">LOC102803178</name>
</gene>
<feature type="region of interest" description="Disordered" evidence="3">
    <location>
        <begin position="622"/>
        <end position="731"/>
    </location>
</feature>
<feature type="coiled-coil region" evidence="2">
    <location>
        <begin position="272"/>
        <end position="312"/>
    </location>
</feature>
<keyword evidence="1" id="KW-0694">RNA-binding</keyword>
<feature type="compositionally biased region" description="Basic and acidic residues" evidence="3">
    <location>
        <begin position="753"/>
        <end position="763"/>
    </location>
</feature>
<dbReference type="Pfam" id="PF00035">
    <property type="entry name" value="dsrm"/>
    <property type="match status" value="1"/>
</dbReference>
<feature type="region of interest" description="Disordered" evidence="3">
    <location>
        <begin position="743"/>
        <end position="763"/>
    </location>
</feature>
<reference evidence="7" key="1">
    <citation type="submission" date="2025-08" db="UniProtKB">
        <authorList>
            <consortium name="RefSeq"/>
        </authorList>
    </citation>
    <scope>IDENTIFICATION</scope>
    <source>
        <tissue evidence="7">Testes</tissue>
    </source>
</reference>
<feature type="domain" description="DRBM" evidence="5">
    <location>
        <begin position="350"/>
        <end position="424"/>
    </location>
</feature>
<dbReference type="SMART" id="SM00240">
    <property type="entry name" value="FHA"/>
    <property type="match status" value="1"/>
</dbReference>
<dbReference type="Gene3D" id="3.30.160.20">
    <property type="match status" value="1"/>
</dbReference>
<dbReference type="GeneID" id="102803178"/>
<dbReference type="CDD" id="cd22677">
    <property type="entry name" value="FHA_Kanadaptin"/>
    <property type="match status" value="1"/>
</dbReference>
<evidence type="ECO:0000256" key="1">
    <source>
        <dbReference type="PROSITE-ProRule" id="PRU00266"/>
    </source>
</evidence>
<accession>A0ABM0MXU9</accession>
<feature type="compositionally biased region" description="Basic and acidic residues" evidence="3">
    <location>
        <begin position="98"/>
        <end position="108"/>
    </location>
</feature>
<dbReference type="RefSeq" id="XP_006824840.1">
    <property type="nucleotide sequence ID" value="XM_006824777.1"/>
</dbReference>
<feature type="compositionally biased region" description="Acidic residues" evidence="3">
    <location>
        <begin position="630"/>
        <end position="643"/>
    </location>
</feature>
<dbReference type="SMART" id="SM00358">
    <property type="entry name" value="DSRM"/>
    <property type="match status" value="1"/>
</dbReference>
<dbReference type="Gene3D" id="2.60.200.20">
    <property type="match status" value="1"/>
</dbReference>
<name>A0ABM0MXU9_SACKO</name>
<organism evidence="6 7">
    <name type="scientific">Saccoglossus kowalevskii</name>
    <name type="common">Acorn worm</name>
    <dbReference type="NCBI Taxonomy" id="10224"/>
    <lineage>
        <taxon>Eukaryota</taxon>
        <taxon>Metazoa</taxon>
        <taxon>Hemichordata</taxon>
        <taxon>Enteropneusta</taxon>
        <taxon>Harrimaniidae</taxon>
        <taxon>Saccoglossus</taxon>
    </lineage>
</organism>
<sequence length="763" mass="85954">MTLNKICSQVVLNEKISSVETKKEDCQIQFKMPTFKLPSSNLKKSTTDNVSSSPGTLTKVNKDDSSARISTFDKQNSRDGETSDSNKVVTLHLVEGGKASEIESRTTSDQRQNLNQPDVSTNSNSSSQPKLVNSSPPPVPYKEPQWSGVPESTYTLDVLKNGCIHSQIALNNRPYHVFGRLVSCDVVLEHPSVSRYHAVLQYRAFSDDDHPQGFYLYDLKSTHGTFQNKCQLTPKTYYRVRVGHMFKVGGSSRLYILQGPEEDADEESELTVTEIKELRQKQLEKLEALEKVEDDKKDVDEETEMVKKVTEEDSGIDWGMGVDASEEDTGDNPYATMEFMREKDPLDLKDPKKTLRGYFEREGEELEYEVDERGLSHAREYICRVRLPIEDASGNSIYAEASVTGKKKEAVIACAVEACRILDGHGVLRQSTHESKKKKSKKWEDDDYYDSDDDTFLDRTGIIEIKRLQRMKKAGKEETVVETYDSLMSKFTEVESQITSIEQEIEEQQSESTEQSTSTSYEDSLDAFMQTIKSGSRKDKVSRSKLKLKLYDLRKDRLKLQKLMKVAKPTALPELKKSPVAATKRSTDVPKSFTVGRMPMVGTMKKSTISFKKFKSDTLASAVKTVSSAPEEDEEDDDDDEEEGVVKETPTITTSDLSSTATEENCNKDDNLTHVSSSEPMVDMTTVTAEDAGDEEERVKEIKSSPEKTKECKESKRSTKKPVTKLPPVQYDQLEEDDTYAAWMPPVGQTGDGKTHLNDKYGY</sequence>
<evidence type="ECO:0000313" key="7">
    <source>
        <dbReference type="RefSeq" id="XP_006824840.1"/>
    </source>
</evidence>
<dbReference type="PROSITE" id="PS50137">
    <property type="entry name" value="DS_RBD"/>
    <property type="match status" value="1"/>
</dbReference>
<evidence type="ECO:0000256" key="3">
    <source>
        <dbReference type="SAM" id="MobiDB-lite"/>
    </source>
</evidence>
<dbReference type="SUPFAM" id="SSF54768">
    <property type="entry name" value="dsRNA-binding domain-like"/>
    <property type="match status" value="1"/>
</dbReference>
<feature type="region of interest" description="Disordered" evidence="3">
    <location>
        <begin position="38"/>
        <end position="145"/>
    </location>
</feature>
<evidence type="ECO:0000313" key="6">
    <source>
        <dbReference type="Proteomes" id="UP000694865"/>
    </source>
</evidence>
<feature type="compositionally biased region" description="Basic and acidic residues" evidence="3">
    <location>
        <begin position="697"/>
        <end position="717"/>
    </location>
</feature>
<dbReference type="CDD" id="cd19856">
    <property type="entry name" value="DSRM_Kanadaptin"/>
    <property type="match status" value="1"/>
</dbReference>
<feature type="coiled-coil region" evidence="2">
    <location>
        <begin position="484"/>
        <end position="511"/>
    </location>
</feature>
<feature type="domain" description="FHA" evidence="4">
    <location>
        <begin position="176"/>
        <end position="232"/>
    </location>
</feature>
<dbReference type="PANTHER" id="PTHR23308">
    <property type="entry name" value="NUCLEAR INHIBITOR OF PROTEIN PHOSPHATASE-1"/>
    <property type="match status" value="1"/>
</dbReference>
<dbReference type="InterPro" id="IPR000253">
    <property type="entry name" value="FHA_dom"/>
</dbReference>
<evidence type="ECO:0000259" key="4">
    <source>
        <dbReference type="PROSITE" id="PS50006"/>
    </source>
</evidence>
<evidence type="ECO:0000259" key="5">
    <source>
        <dbReference type="PROSITE" id="PS50137"/>
    </source>
</evidence>
<dbReference type="PROSITE" id="PS50006">
    <property type="entry name" value="FHA_DOMAIN"/>
    <property type="match status" value="1"/>
</dbReference>
<feature type="compositionally biased region" description="Polar residues" evidence="3">
    <location>
        <begin position="650"/>
        <end position="664"/>
    </location>
</feature>